<organism evidence="1 2">
    <name type="scientific">Ochrobactrum chromiisoli</name>
    <dbReference type="NCBI Taxonomy" id="2993941"/>
    <lineage>
        <taxon>Bacteria</taxon>
        <taxon>Pseudomonadati</taxon>
        <taxon>Pseudomonadota</taxon>
        <taxon>Alphaproteobacteria</taxon>
        <taxon>Hyphomicrobiales</taxon>
        <taxon>Brucellaceae</taxon>
        <taxon>Brucella/Ochrobactrum group</taxon>
        <taxon>Ochrobactrum</taxon>
    </lineage>
</organism>
<comment type="caution">
    <text evidence="1">The sequence shown here is derived from an EMBL/GenBank/DDBJ whole genome shotgun (WGS) entry which is preliminary data.</text>
</comment>
<dbReference type="Proteomes" id="UP001301216">
    <property type="component" value="Unassembled WGS sequence"/>
</dbReference>
<protein>
    <submittedName>
        <fullName evidence="1">Uncharacterized protein</fullName>
    </submittedName>
</protein>
<keyword evidence="2" id="KW-1185">Reference proteome</keyword>
<name>A0ABT3QUE2_9HYPH</name>
<accession>A0ABT3QUE2</accession>
<gene>
    <name evidence="1" type="ORF">OPR82_21310</name>
</gene>
<sequence length="88" mass="9780">MMTLFKMKDTPQGIIETLRDQAEMTALEIGEAKEAMSDWDAADLIEELMEALQQIADGAPNHQVIAKRAIDPMRRVLDNYTDGNTGSV</sequence>
<evidence type="ECO:0000313" key="2">
    <source>
        <dbReference type="Proteomes" id="UP001301216"/>
    </source>
</evidence>
<reference evidence="1 2" key="1">
    <citation type="submission" date="2022-11" db="EMBL/GenBank/DDBJ databases">
        <title>Brucella sp. YY2X, whole genome shotgun sequencing project.</title>
        <authorList>
            <person name="Yang Y."/>
        </authorList>
    </citation>
    <scope>NUCLEOTIDE SEQUENCE [LARGE SCALE GENOMIC DNA]</scope>
    <source>
        <strain evidence="1 2">YY2X</strain>
    </source>
</reference>
<dbReference type="EMBL" id="JAPHAV010000023">
    <property type="protein sequence ID" value="MCX2699246.1"/>
    <property type="molecule type" value="Genomic_DNA"/>
</dbReference>
<evidence type="ECO:0000313" key="1">
    <source>
        <dbReference type="EMBL" id="MCX2699246.1"/>
    </source>
</evidence>
<proteinExistence type="predicted"/>